<accession>A0A0A9D133</accession>
<name>A0A0A9D133_ARUDO</name>
<protein>
    <submittedName>
        <fullName evidence="1">Uncharacterized protein</fullName>
    </submittedName>
</protein>
<reference evidence="1" key="1">
    <citation type="submission" date="2014-09" db="EMBL/GenBank/DDBJ databases">
        <authorList>
            <person name="Magalhaes I.L.F."/>
            <person name="Oliveira U."/>
            <person name="Santos F.R."/>
            <person name="Vidigal T.H.D.A."/>
            <person name="Brescovit A.D."/>
            <person name="Santos A.J."/>
        </authorList>
    </citation>
    <scope>NUCLEOTIDE SEQUENCE</scope>
    <source>
        <tissue evidence="1">Shoot tissue taken approximately 20 cm above the soil surface</tissue>
    </source>
</reference>
<evidence type="ECO:0000313" key="1">
    <source>
        <dbReference type="EMBL" id="JAD80383.1"/>
    </source>
</evidence>
<organism evidence="1">
    <name type="scientific">Arundo donax</name>
    <name type="common">Giant reed</name>
    <name type="synonym">Donax arundinaceus</name>
    <dbReference type="NCBI Taxonomy" id="35708"/>
    <lineage>
        <taxon>Eukaryota</taxon>
        <taxon>Viridiplantae</taxon>
        <taxon>Streptophyta</taxon>
        <taxon>Embryophyta</taxon>
        <taxon>Tracheophyta</taxon>
        <taxon>Spermatophyta</taxon>
        <taxon>Magnoliopsida</taxon>
        <taxon>Liliopsida</taxon>
        <taxon>Poales</taxon>
        <taxon>Poaceae</taxon>
        <taxon>PACMAD clade</taxon>
        <taxon>Arundinoideae</taxon>
        <taxon>Arundineae</taxon>
        <taxon>Arundo</taxon>
    </lineage>
</organism>
<dbReference type="AlphaFoldDB" id="A0A0A9D133"/>
<proteinExistence type="predicted"/>
<sequence length="74" mass="8438">MIMHQFPLYMERLCVASSFSQILSHLVSFFYAIANIGFPEYALQGPHVEKKHQQHLQSCNCQGSDVLVMPLLTL</sequence>
<dbReference type="EMBL" id="GBRH01217512">
    <property type="protein sequence ID" value="JAD80383.1"/>
    <property type="molecule type" value="Transcribed_RNA"/>
</dbReference>
<reference evidence="1" key="2">
    <citation type="journal article" date="2015" name="Data Brief">
        <title>Shoot transcriptome of the giant reed, Arundo donax.</title>
        <authorList>
            <person name="Barrero R.A."/>
            <person name="Guerrero F.D."/>
            <person name="Moolhuijzen P."/>
            <person name="Goolsby J.A."/>
            <person name="Tidwell J."/>
            <person name="Bellgard S.E."/>
            <person name="Bellgard M.I."/>
        </authorList>
    </citation>
    <scope>NUCLEOTIDE SEQUENCE</scope>
    <source>
        <tissue evidence="1">Shoot tissue taken approximately 20 cm above the soil surface</tissue>
    </source>
</reference>